<accession>A0A9P7KA69</accession>
<keyword evidence="2" id="KW-0456">Lyase</keyword>
<dbReference type="EMBL" id="JABCKV010000076">
    <property type="protein sequence ID" value="KAG5644276.1"/>
    <property type="molecule type" value="Genomic_DNA"/>
</dbReference>
<dbReference type="GO" id="GO:0042597">
    <property type="term" value="C:periplasmic space"/>
    <property type="evidence" value="ECO:0007669"/>
    <property type="project" value="InterPro"/>
</dbReference>
<keyword evidence="1" id="KW-0732">Signal</keyword>
<name>A0A9P7KA69_9AGAR</name>
<evidence type="ECO:0000313" key="5">
    <source>
        <dbReference type="Proteomes" id="UP000775547"/>
    </source>
</evidence>
<dbReference type="GO" id="GO:0016829">
    <property type="term" value="F:lyase activity"/>
    <property type="evidence" value="ECO:0007669"/>
    <property type="project" value="UniProtKB-KW"/>
</dbReference>
<evidence type="ECO:0000259" key="3">
    <source>
        <dbReference type="Pfam" id="PF05426"/>
    </source>
</evidence>
<evidence type="ECO:0000313" key="4">
    <source>
        <dbReference type="EMBL" id="KAG5644276.1"/>
    </source>
</evidence>
<dbReference type="Gene3D" id="1.50.10.100">
    <property type="entry name" value="Chondroitin AC/alginate lyase"/>
    <property type="match status" value="1"/>
</dbReference>
<evidence type="ECO:0000256" key="1">
    <source>
        <dbReference type="ARBA" id="ARBA00022729"/>
    </source>
</evidence>
<evidence type="ECO:0000256" key="2">
    <source>
        <dbReference type="ARBA" id="ARBA00023239"/>
    </source>
</evidence>
<gene>
    <name evidence="4" type="ORF">DXG03_008761</name>
</gene>
<dbReference type="OrthoDB" id="63533at2759"/>
<keyword evidence="5" id="KW-1185">Reference proteome</keyword>
<dbReference type="AlphaFoldDB" id="A0A9P7KA69"/>
<sequence length="273" mass="29736">MAKIVTGIMILRKKNCTDWTSELDDQMNSWTREYITWLETAPISLEEGHADKFVDATNHGTFYYNQLAALKLLIGDFDGARNVTNTYFNAQYKIQIEADGEQPLEAARTRPYHYHAYNLAAMITNVRIAVYAGDTGAWNKTTNQGATIKTALDFSLGLSADATKEGNYTTELYPSIAAIASVYGDPEGKYASFLSNGIPGYAEEAYFLWNQPLAGGEQESDALRKLQATATSGSTGPKATGANNAKDNGGVLHTVNWVLGVSIIAGLQYAFSI</sequence>
<dbReference type="Pfam" id="PF05426">
    <property type="entry name" value="Alginate_lyase"/>
    <property type="match status" value="1"/>
</dbReference>
<dbReference type="SUPFAM" id="SSF48230">
    <property type="entry name" value="Chondroitin AC/alginate lyase"/>
    <property type="match status" value="1"/>
</dbReference>
<feature type="domain" description="Alginate lyase" evidence="3">
    <location>
        <begin position="5"/>
        <end position="157"/>
    </location>
</feature>
<protein>
    <recommendedName>
        <fullName evidence="3">Alginate lyase domain-containing protein</fullName>
    </recommendedName>
</protein>
<reference evidence="4" key="2">
    <citation type="submission" date="2021-10" db="EMBL/GenBank/DDBJ databases">
        <title>Phylogenomics reveals ancestral predisposition of the termite-cultivated fungus Termitomyces towards a domesticated lifestyle.</title>
        <authorList>
            <person name="Auxier B."/>
            <person name="Grum-Grzhimaylo A."/>
            <person name="Cardenas M.E."/>
            <person name="Lodge J.D."/>
            <person name="Laessoe T."/>
            <person name="Pedersen O."/>
            <person name="Smith M.E."/>
            <person name="Kuyper T.W."/>
            <person name="Franco-Molano E.A."/>
            <person name="Baroni T.J."/>
            <person name="Aanen D.K."/>
        </authorList>
    </citation>
    <scope>NUCLEOTIDE SEQUENCE</scope>
    <source>
        <strain evidence="4">AP01</strain>
        <tissue evidence="4">Mycelium</tissue>
    </source>
</reference>
<comment type="caution">
    <text evidence="4">The sequence shown here is derived from an EMBL/GenBank/DDBJ whole genome shotgun (WGS) entry which is preliminary data.</text>
</comment>
<dbReference type="InterPro" id="IPR008397">
    <property type="entry name" value="Alginate_lyase_dom"/>
</dbReference>
<dbReference type="Proteomes" id="UP000775547">
    <property type="component" value="Unassembled WGS sequence"/>
</dbReference>
<reference evidence="4" key="1">
    <citation type="submission" date="2020-07" db="EMBL/GenBank/DDBJ databases">
        <authorList>
            <person name="Nieuwenhuis M."/>
            <person name="Van De Peppel L.J.J."/>
        </authorList>
    </citation>
    <scope>NUCLEOTIDE SEQUENCE</scope>
    <source>
        <strain evidence="4">AP01</strain>
        <tissue evidence="4">Mycelium</tissue>
    </source>
</reference>
<proteinExistence type="predicted"/>
<dbReference type="InterPro" id="IPR008929">
    <property type="entry name" value="Chondroitin_lyas"/>
</dbReference>
<organism evidence="4 5">
    <name type="scientific">Asterophora parasitica</name>
    <dbReference type="NCBI Taxonomy" id="117018"/>
    <lineage>
        <taxon>Eukaryota</taxon>
        <taxon>Fungi</taxon>
        <taxon>Dikarya</taxon>
        <taxon>Basidiomycota</taxon>
        <taxon>Agaricomycotina</taxon>
        <taxon>Agaricomycetes</taxon>
        <taxon>Agaricomycetidae</taxon>
        <taxon>Agaricales</taxon>
        <taxon>Tricholomatineae</taxon>
        <taxon>Lyophyllaceae</taxon>
        <taxon>Asterophora</taxon>
    </lineage>
</organism>